<evidence type="ECO:0000256" key="4">
    <source>
        <dbReference type="ARBA" id="ARBA00022692"/>
    </source>
</evidence>
<evidence type="ECO:0000256" key="1">
    <source>
        <dbReference type="ARBA" id="ARBA00004651"/>
    </source>
</evidence>
<evidence type="ECO:0000256" key="5">
    <source>
        <dbReference type="ARBA" id="ARBA00022989"/>
    </source>
</evidence>
<evidence type="ECO:0000256" key="7">
    <source>
        <dbReference type="SAM" id="Phobius"/>
    </source>
</evidence>
<comment type="subcellular location">
    <subcellularLocation>
        <location evidence="1">Cell membrane</location>
        <topology evidence="1">Multi-pass membrane protein</topology>
    </subcellularLocation>
</comment>
<reference evidence="9 10" key="1">
    <citation type="submission" date="2020-04" db="EMBL/GenBank/DDBJ databases">
        <authorList>
            <person name="Klaysubun C."/>
            <person name="Duangmal K."/>
            <person name="Lipun K."/>
        </authorList>
    </citation>
    <scope>NUCLEOTIDE SEQUENCE [LARGE SCALE GENOMIC DNA]</scope>
    <source>
        <strain evidence="9 10">K10HN5</strain>
    </source>
</reference>
<protein>
    <submittedName>
        <fullName evidence="9">Type VII secretion integral membrane protein EccD</fullName>
    </submittedName>
</protein>
<dbReference type="InterPro" id="IPR044049">
    <property type="entry name" value="EccD_transm"/>
</dbReference>
<accession>A0ABX1SFS9</accession>
<name>A0ABX1SFS9_9PSEU</name>
<feature type="transmembrane region" description="Helical" evidence="7">
    <location>
        <begin position="250"/>
        <end position="270"/>
    </location>
</feature>
<evidence type="ECO:0000256" key="2">
    <source>
        <dbReference type="ARBA" id="ARBA00006162"/>
    </source>
</evidence>
<dbReference type="EMBL" id="JAAXLA010000056">
    <property type="protein sequence ID" value="NMI00416.1"/>
    <property type="molecule type" value="Genomic_DNA"/>
</dbReference>
<feature type="domain" description="EccD-like transmembrane" evidence="8">
    <location>
        <begin position="128"/>
        <end position="478"/>
    </location>
</feature>
<dbReference type="Pfam" id="PF19053">
    <property type="entry name" value="EccD"/>
    <property type="match status" value="1"/>
</dbReference>
<feature type="transmembrane region" description="Helical" evidence="7">
    <location>
        <begin position="418"/>
        <end position="435"/>
    </location>
</feature>
<dbReference type="RefSeq" id="WP_169383894.1">
    <property type="nucleotide sequence ID" value="NZ_JAAXLA010000056.1"/>
</dbReference>
<feature type="transmembrane region" description="Helical" evidence="7">
    <location>
        <begin position="190"/>
        <end position="216"/>
    </location>
</feature>
<dbReference type="PIRSF" id="PIRSF017804">
    <property type="entry name" value="Secretion_EccD1"/>
    <property type="match status" value="1"/>
</dbReference>
<feature type="transmembrane region" description="Helical" evidence="7">
    <location>
        <begin position="393"/>
        <end position="412"/>
    </location>
</feature>
<comment type="caution">
    <text evidence="9">The sequence shown here is derived from an EMBL/GenBank/DDBJ whole genome shotgun (WGS) entry which is preliminary data.</text>
</comment>
<dbReference type="InterPro" id="IPR006707">
    <property type="entry name" value="T7SS_EccD"/>
</dbReference>
<comment type="similarity">
    <text evidence="2">Belongs to the EccD/Snm4 family.</text>
</comment>
<dbReference type="NCBIfam" id="TIGR03920">
    <property type="entry name" value="T7SS_EccD"/>
    <property type="match status" value="1"/>
</dbReference>
<dbReference type="Proteomes" id="UP000820669">
    <property type="component" value="Unassembled WGS sequence"/>
</dbReference>
<evidence type="ECO:0000313" key="10">
    <source>
        <dbReference type="Proteomes" id="UP000820669"/>
    </source>
</evidence>
<evidence type="ECO:0000259" key="8">
    <source>
        <dbReference type="Pfam" id="PF19053"/>
    </source>
</evidence>
<evidence type="ECO:0000313" key="9">
    <source>
        <dbReference type="EMBL" id="NMI00416.1"/>
    </source>
</evidence>
<feature type="transmembrane region" description="Helical" evidence="7">
    <location>
        <begin position="456"/>
        <end position="475"/>
    </location>
</feature>
<keyword evidence="3" id="KW-1003">Cell membrane</keyword>
<evidence type="ECO:0000256" key="3">
    <source>
        <dbReference type="ARBA" id="ARBA00022475"/>
    </source>
</evidence>
<feature type="transmembrane region" description="Helical" evidence="7">
    <location>
        <begin position="123"/>
        <end position="141"/>
    </location>
</feature>
<evidence type="ECO:0000256" key="6">
    <source>
        <dbReference type="ARBA" id="ARBA00023136"/>
    </source>
</evidence>
<proteinExistence type="inferred from homology"/>
<keyword evidence="5 7" id="KW-1133">Transmembrane helix</keyword>
<dbReference type="Pfam" id="PF08817">
    <property type="entry name" value="YukD"/>
    <property type="match status" value="1"/>
</dbReference>
<keyword evidence="4 7" id="KW-0812">Transmembrane</keyword>
<dbReference type="InterPro" id="IPR024962">
    <property type="entry name" value="YukD-like"/>
</dbReference>
<feature type="transmembrane region" description="Helical" evidence="7">
    <location>
        <begin position="153"/>
        <end position="170"/>
    </location>
</feature>
<keyword evidence="10" id="KW-1185">Reference proteome</keyword>
<dbReference type="Gene3D" id="3.10.20.90">
    <property type="entry name" value="Phosphatidylinositol 3-kinase Catalytic Subunit, Chain A, domain 1"/>
    <property type="match status" value="1"/>
</dbReference>
<organism evidence="9 10">
    <name type="scientific">Pseudonocardia acidicola</name>
    <dbReference type="NCBI Taxonomy" id="2724939"/>
    <lineage>
        <taxon>Bacteria</taxon>
        <taxon>Bacillati</taxon>
        <taxon>Actinomycetota</taxon>
        <taxon>Actinomycetes</taxon>
        <taxon>Pseudonocardiales</taxon>
        <taxon>Pseudonocardiaceae</taxon>
        <taxon>Pseudonocardia</taxon>
    </lineage>
</organism>
<feature type="transmembrane region" description="Helical" evidence="7">
    <location>
        <begin position="222"/>
        <end position="243"/>
    </location>
</feature>
<keyword evidence="6 7" id="KW-0472">Membrane</keyword>
<feature type="transmembrane region" description="Helical" evidence="7">
    <location>
        <begin position="276"/>
        <end position="297"/>
    </location>
</feature>
<sequence length="478" mass="45715">MQGVRSGPGTTYCRLTVLAPRRRVDLALPTDVPVGELTPMVLELLGEPARTGEGRPVPWRLSGAAGGLLPPEATLTALGVLDGELLRIGPAAAPPPAPVFDDPVDALAAISTHTGGGDVLGRWLGPGAVLALAGAAAWLIAGVRADAGTGSPVVGLAVALGSVAAAAGVLRAAQPASGAEHEALPGTGRIAGLTAALAAVPPAAVPPAAAAGWAALPGPPGAAHLLLAAAAGGTVAAAGQIALRVVAPALIAAAVVAVAAGTAALLRLWFGVPVAALAAGWGTVVLAGGPLLPRLALRLAGLPRPQVPTDAGELVAADTAADLLPPAELAERADLARGYLAGAVGGGAVVAAAAAVLAAGAPGWAGPAFAGVTVCVLLLRARGFADPVPARTLVVTGLAAGVAALVPAASAAAPAGRLGLASALLAAAAAGAAVVRAGEHAGSPVSRRAVDMLEMVLVALAIPLALGVMGLYGLVRGL</sequence>
<gene>
    <name evidence="9" type="primary">eccD</name>
    <name evidence="9" type="ORF">HF526_24350</name>
</gene>
<feature type="transmembrane region" description="Helical" evidence="7">
    <location>
        <begin position="339"/>
        <end position="358"/>
    </location>
</feature>